<gene>
    <name evidence="3" type="ORF">ACFQJ6_09570</name>
</gene>
<feature type="compositionally biased region" description="Low complexity" evidence="1">
    <location>
        <begin position="278"/>
        <end position="313"/>
    </location>
</feature>
<dbReference type="InterPro" id="IPR011042">
    <property type="entry name" value="6-blade_b-propeller_TolB-like"/>
</dbReference>
<dbReference type="PANTHER" id="PTHR19328:SF75">
    <property type="entry name" value="ALDOSE SUGAR DEHYDROGENASE YLII"/>
    <property type="match status" value="1"/>
</dbReference>
<feature type="region of interest" description="Disordered" evidence="1">
    <location>
        <begin position="124"/>
        <end position="143"/>
    </location>
</feature>
<dbReference type="EMBL" id="JBHSZH010000005">
    <property type="protein sequence ID" value="MFC7080326.1"/>
    <property type="molecule type" value="Genomic_DNA"/>
</dbReference>
<organism evidence="3 4">
    <name type="scientific">Halorussus caseinilyticus</name>
    <dbReference type="NCBI Taxonomy" id="3034025"/>
    <lineage>
        <taxon>Archaea</taxon>
        <taxon>Methanobacteriati</taxon>
        <taxon>Methanobacteriota</taxon>
        <taxon>Stenosarchaea group</taxon>
        <taxon>Halobacteria</taxon>
        <taxon>Halobacteriales</taxon>
        <taxon>Haladaptataceae</taxon>
        <taxon>Halorussus</taxon>
    </lineage>
</organism>
<comment type="caution">
    <text evidence="3">The sequence shown here is derived from an EMBL/GenBank/DDBJ whole genome shotgun (WGS) entry which is preliminary data.</text>
</comment>
<protein>
    <submittedName>
        <fullName evidence="3">PQQ-dependent sugar dehydrogenase</fullName>
    </submittedName>
</protein>
<dbReference type="SUPFAM" id="SSF50952">
    <property type="entry name" value="Soluble quinoprotein glucose dehydrogenase"/>
    <property type="match status" value="1"/>
</dbReference>
<name>A0ABD5WIN3_9EURY</name>
<evidence type="ECO:0000313" key="4">
    <source>
        <dbReference type="Proteomes" id="UP001596407"/>
    </source>
</evidence>
<sequence>MPTGDGGGADDVGLGHVEDWYDRNAGGNGQDVTENLMGSILRIDVDGEQGDLPYAIPEDNPFAGDGAGLPEHFAWGFRNPWRASFDPDGNFLVASNGQNLFEQVDIAQLGGNHAWNVKEATHCFSTENPNQPPEQCPSRTPDDVRGGEEFVEPVIEYPHTFQGRGVGVSVIGGYTYTNDAISDIGGKYVFGDYSRTGADPAGRIFAATRSDSEGELWSLEELQVANSPNGKLNKFILAFGQDNAGQLYVLGSDTGVITGETGEVFRIVPPGEGERLTAGEATTTSATTTGQAETTTEGGETTTGQVETTTDGS</sequence>
<dbReference type="RefSeq" id="WP_382209618.1">
    <property type="nucleotide sequence ID" value="NZ_JBHSZH010000005.1"/>
</dbReference>
<dbReference type="Proteomes" id="UP001596407">
    <property type="component" value="Unassembled WGS sequence"/>
</dbReference>
<dbReference type="Gene3D" id="2.120.10.30">
    <property type="entry name" value="TolB, C-terminal domain"/>
    <property type="match status" value="1"/>
</dbReference>
<evidence type="ECO:0000313" key="3">
    <source>
        <dbReference type="EMBL" id="MFC7080326.1"/>
    </source>
</evidence>
<dbReference type="InterPro" id="IPR012938">
    <property type="entry name" value="Glc/Sorbosone_DH"/>
</dbReference>
<feature type="region of interest" description="Disordered" evidence="1">
    <location>
        <begin position="270"/>
        <end position="313"/>
    </location>
</feature>
<dbReference type="InterPro" id="IPR011041">
    <property type="entry name" value="Quinoprot_gluc/sorb_DH_b-prop"/>
</dbReference>
<keyword evidence="4" id="KW-1185">Reference proteome</keyword>
<evidence type="ECO:0000259" key="2">
    <source>
        <dbReference type="Pfam" id="PF07995"/>
    </source>
</evidence>
<reference evidence="3 4" key="1">
    <citation type="journal article" date="2019" name="Int. J. Syst. Evol. Microbiol.">
        <title>The Global Catalogue of Microorganisms (GCM) 10K type strain sequencing project: providing services to taxonomists for standard genome sequencing and annotation.</title>
        <authorList>
            <consortium name="The Broad Institute Genomics Platform"/>
            <consortium name="The Broad Institute Genome Sequencing Center for Infectious Disease"/>
            <person name="Wu L."/>
            <person name="Ma J."/>
        </authorList>
    </citation>
    <scope>NUCLEOTIDE SEQUENCE [LARGE SCALE GENOMIC DNA]</scope>
    <source>
        <strain evidence="3 4">DT72</strain>
    </source>
</reference>
<dbReference type="Pfam" id="PF07995">
    <property type="entry name" value="GSDH"/>
    <property type="match status" value="1"/>
</dbReference>
<dbReference type="AlphaFoldDB" id="A0ABD5WIN3"/>
<feature type="domain" description="Glucose/Sorbosone dehydrogenase" evidence="2">
    <location>
        <begin position="22"/>
        <end position="127"/>
    </location>
</feature>
<evidence type="ECO:0000256" key="1">
    <source>
        <dbReference type="SAM" id="MobiDB-lite"/>
    </source>
</evidence>
<proteinExistence type="predicted"/>
<accession>A0ABD5WIN3</accession>
<dbReference type="PANTHER" id="PTHR19328">
    <property type="entry name" value="HEDGEHOG-INTERACTING PROTEIN"/>
    <property type="match status" value="1"/>
</dbReference>